<reference evidence="2" key="1">
    <citation type="submission" date="2025-08" db="UniProtKB">
        <authorList>
            <consortium name="Ensembl"/>
        </authorList>
    </citation>
    <scope>IDENTIFICATION</scope>
</reference>
<keyword evidence="1" id="KW-0472">Membrane</keyword>
<dbReference type="InterPro" id="IPR026505">
    <property type="entry name" value="Solute_c_fam_35_mem_F3/F4"/>
</dbReference>
<evidence type="ECO:0000256" key="1">
    <source>
        <dbReference type="SAM" id="Phobius"/>
    </source>
</evidence>
<reference evidence="2" key="2">
    <citation type="submission" date="2025-09" db="UniProtKB">
        <authorList>
            <consortium name="Ensembl"/>
        </authorList>
    </citation>
    <scope>IDENTIFICATION</scope>
</reference>
<dbReference type="AlphaFoldDB" id="A0A671RIV8"/>
<dbReference type="PANTHER" id="PTHR19346">
    <property type="entry name" value="SUGAR PHOSPHATE TRANSPORTER DOMAIN-CONTAINING PROTEIN"/>
    <property type="match status" value="1"/>
</dbReference>
<keyword evidence="3" id="KW-1185">Reference proteome</keyword>
<accession>A0A671RIV8</accession>
<feature type="transmembrane region" description="Helical" evidence="1">
    <location>
        <begin position="205"/>
        <end position="224"/>
    </location>
</feature>
<evidence type="ECO:0000313" key="3">
    <source>
        <dbReference type="Proteomes" id="UP000472260"/>
    </source>
</evidence>
<name>A0A671RIV8_9TELE</name>
<dbReference type="Proteomes" id="UP000472260">
    <property type="component" value="Unassembled WGS sequence"/>
</dbReference>
<keyword evidence="1" id="KW-1133">Transmembrane helix</keyword>
<dbReference type="InterPro" id="IPR037185">
    <property type="entry name" value="EmrE-like"/>
</dbReference>
<protein>
    <submittedName>
        <fullName evidence="2">Solute carrier family 35 member F4-like</fullName>
    </submittedName>
</protein>
<dbReference type="Ensembl" id="ENSSANT00000088752.1">
    <property type="protein sequence ID" value="ENSSANP00000083512.1"/>
    <property type="gene ID" value="ENSSANG00000041461.1"/>
</dbReference>
<sequence>AQRAMNKLSAKISPSSGPQPVTLHLPTPGNVFQLFHIVCWCFLFGLEICYCRSRKESEKDPQEQTLVQDESDAERLSKRCCTRCPFRAVRRVTCGLILGACVAVSWAWGTNSAKETLIRHPAPFFIVWFCSIWNILFFPLYYLCHLLTEKQKQLPTTEFRKCSQFLGEELTVRNVLKGAAPFSVLWSLSGYLYMLALCRISKVDVSAVLCCSQAFVFLLSWIGLKDRFMGVRIVAAILSITGIVMLAYGDGFHSDSITGVALGVGSASASALFKVLFRKRAGNVQPGAACVLLSCVGLCSFVLHSWVCVLLYFTHVEYWPPSQHIPWDKLRDMASLLLVFNLLVNLGGIFTYPSLISLGILLTIPASAAVDTFVTETLQMSHVRAAAASIISVGYLMLQLPENWDDSTLHWLSTLWRGNWREDSIVGEETVMDTAGIARAKPKPAVMTLN</sequence>
<evidence type="ECO:0000313" key="2">
    <source>
        <dbReference type="Ensembl" id="ENSSANP00000083512.1"/>
    </source>
</evidence>
<dbReference type="SUPFAM" id="SSF103481">
    <property type="entry name" value="Multidrug resistance efflux transporter EmrE"/>
    <property type="match status" value="1"/>
</dbReference>
<proteinExistence type="predicted"/>
<dbReference type="PANTHER" id="PTHR19346:SF2">
    <property type="entry name" value="SOLUTE CARRIER FAMILY 35 MEMBER F4"/>
    <property type="match status" value="1"/>
</dbReference>
<gene>
    <name evidence="2" type="primary">LOC107693883</name>
</gene>
<feature type="transmembrane region" description="Helical" evidence="1">
    <location>
        <begin position="231"/>
        <end position="248"/>
    </location>
</feature>
<keyword evidence="1" id="KW-0812">Transmembrane</keyword>
<feature type="transmembrane region" description="Helical" evidence="1">
    <location>
        <begin position="175"/>
        <end position="193"/>
    </location>
</feature>
<feature type="transmembrane region" description="Helical" evidence="1">
    <location>
        <begin position="88"/>
        <end position="109"/>
    </location>
</feature>
<feature type="transmembrane region" description="Helical" evidence="1">
    <location>
        <begin position="260"/>
        <end position="277"/>
    </location>
</feature>
<organism evidence="2 3">
    <name type="scientific">Sinocyclocheilus anshuiensis</name>
    <dbReference type="NCBI Taxonomy" id="1608454"/>
    <lineage>
        <taxon>Eukaryota</taxon>
        <taxon>Metazoa</taxon>
        <taxon>Chordata</taxon>
        <taxon>Craniata</taxon>
        <taxon>Vertebrata</taxon>
        <taxon>Euteleostomi</taxon>
        <taxon>Actinopterygii</taxon>
        <taxon>Neopterygii</taxon>
        <taxon>Teleostei</taxon>
        <taxon>Ostariophysi</taxon>
        <taxon>Cypriniformes</taxon>
        <taxon>Cyprinidae</taxon>
        <taxon>Cyprininae</taxon>
        <taxon>Sinocyclocheilus</taxon>
    </lineage>
</organism>
<feature type="transmembrane region" description="Helical" evidence="1">
    <location>
        <begin position="289"/>
        <end position="313"/>
    </location>
</feature>
<feature type="transmembrane region" description="Helical" evidence="1">
    <location>
        <begin position="121"/>
        <end position="144"/>
    </location>
</feature>